<protein>
    <submittedName>
        <fullName evidence="2">Helix-turn-helix transcriptional regulator</fullName>
    </submittedName>
</protein>
<evidence type="ECO:0000313" key="2">
    <source>
        <dbReference type="EMBL" id="MDX2959528.1"/>
    </source>
</evidence>
<feature type="domain" description="HTH cro/C1-type" evidence="1">
    <location>
        <begin position="29"/>
        <end position="83"/>
    </location>
</feature>
<dbReference type="InterPro" id="IPR010982">
    <property type="entry name" value="Lambda_DNA-bd_dom_sf"/>
</dbReference>
<evidence type="ECO:0000313" key="3">
    <source>
        <dbReference type="EMBL" id="MDX3019184.1"/>
    </source>
</evidence>
<dbReference type="Gene3D" id="1.10.260.40">
    <property type="entry name" value="lambda repressor-like DNA-binding domains"/>
    <property type="match status" value="1"/>
</dbReference>
<dbReference type="SUPFAM" id="SSF47413">
    <property type="entry name" value="lambda repressor-like DNA-binding domains"/>
    <property type="match status" value="1"/>
</dbReference>
<dbReference type="CDD" id="cd00093">
    <property type="entry name" value="HTH_XRE"/>
    <property type="match status" value="1"/>
</dbReference>
<dbReference type="AlphaFoldDB" id="A0AAP6B7L0"/>
<dbReference type="SMART" id="SM00530">
    <property type="entry name" value="HTH_XRE"/>
    <property type="match status" value="1"/>
</dbReference>
<proteinExistence type="predicted"/>
<dbReference type="Proteomes" id="UP001272987">
    <property type="component" value="Unassembled WGS sequence"/>
</dbReference>
<reference evidence="2 4" key="1">
    <citation type="journal article" date="2023" name="Microb. Genom.">
        <title>Mesoterricola silvestris gen. nov., sp. nov., Mesoterricola sediminis sp. nov., Geothrix oryzae sp. nov., Geothrix edaphica sp. nov., Geothrix rubra sp. nov., and Geothrix limicola sp. nov., six novel members of Acidobacteriota isolated from soils.</title>
        <authorList>
            <person name="Weisberg A.J."/>
            <person name="Pearce E."/>
            <person name="Kramer C.G."/>
            <person name="Chang J.H."/>
            <person name="Clarke C.R."/>
        </authorList>
    </citation>
    <scope>NUCLEOTIDE SEQUENCE</scope>
    <source>
        <strain evidence="3 4">NB05-1H</strain>
        <strain evidence="2">NRRL_B-16521</strain>
    </source>
</reference>
<gene>
    <name evidence="2" type="ORF">PV399_07325</name>
    <name evidence="3" type="ORF">PV666_14965</name>
</gene>
<dbReference type="GO" id="GO:0003677">
    <property type="term" value="F:DNA binding"/>
    <property type="evidence" value="ECO:0007669"/>
    <property type="project" value="InterPro"/>
</dbReference>
<dbReference type="EMBL" id="JARAWC010000004">
    <property type="protein sequence ID" value="MDX2959528.1"/>
    <property type="molecule type" value="Genomic_DNA"/>
</dbReference>
<evidence type="ECO:0000313" key="4">
    <source>
        <dbReference type="Proteomes" id="UP001272987"/>
    </source>
</evidence>
<dbReference type="Pfam" id="PF01381">
    <property type="entry name" value="HTH_3"/>
    <property type="match status" value="1"/>
</dbReference>
<dbReference type="EMBL" id="JARAWP010000008">
    <property type="protein sequence ID" value="MDX3019184.1"/>
    <property type="molecule type" value="Genomic_DNA"/>
</dbReference>
<name>A0AAP6B7L0_9ACTN</name>
<comment type="caution">
    <text evidence="2">The sequence shown here is derived from an EMBL/GenBank/DDBJ whole genome shotgun (WGS) entry which is preliminary data.</text>
</comment>
<sequence length="727" mass="78257">MVGPLSERAPRRTREQVTVEAGEDFGPWLARQLTLADMTQTELALAVDVTRAAVSAWITGRATPRPETIERIARALNTDLATVHTRTTDTRAGLPVGWYHRPGHADGGRELGNAAAFAFDADVSVLARETCQNSLDERLVADGRPVQVRYTLHELTGEALANFREAVQWDRLLPHYEAAAAQEQKVGRVIGAGLRDMYEHDRLVLLRVDDYNAAGLTGDDYGDGRFAAVVRRQLDSHKSGGSAGGSYGLGKATLWATSRLGLVLMNSTLSEPHEGRTERRLVGRLDLPWRQVDGKPWAGPAWLGRADPNSPGAAVARSWWADEGTVESLYLKRDSGEPGTSFLIVGAHDVASLATDGSTTEGDEGEDDDSIQRMHHRLVRALGKNFWAAMTGGAERPPLLEASVRTFRNGAVVLAEERVDPAVAQPSRTRALKAFLDGTTVEQLTEAGQVTATTVPLNLPARGNGRASSGEHRAVLLVTDAEDADGRPNRVVSMRGNRMTVRDTAVPGLSMSVNPFQAVLLTGDAAGPNAPFATEAEEFLRAAEPPEHNKWGQTEELTLTYSPSAYRRINYLTRDTNAAIKELVARPKKKTKAGGGRLAPKLAVGGAKKQRRLTAATLPVLEDLDARVLDDGAWQVIGEIRIPTGGQSWRLVPVAKFDVRSGPRPTIAWAELAGVDGCRVVDGSLSFAEGARTATFRGVTDPATHAVRTSLSGLVIELRAGEGESLS</sequence>
<dbReference type="InterPro" id="IPR001387">
    <property type="entry name" value="Cro/C1-type_HTH"/>
</dbReference>
<evidence type="ECO:0000259" key="1">
    <source>
        <dbReference type="PROSITE" id="PS50943"/>
    </source>
</evidence>
<organism evidence="2 5">
    <name type="scientific">Streptomyces acidiscabies</name>
    <dbReference type="NCBI Taxonomy" id="42234"/>
    <lineage>
        <taxon>Bacteria</taxon>
        <taxon>Bacillati</taxon>
        <taxon>Actinomycetota</taxon>
        <taxon>Actinomycetes</taxon>
        <taxon>Kitasatosporales</taxon>
        <taxon>Streptomycetaceae</taxon>
        <taxon>Streptomyces</taxon>
    </lineage>
</organism>
<dbReference type="Proteomes" id="UP001282288">
    <property type="component" value="Unassembled WGS sequence"/>
</dbReference>
<keyword evidence="4" id="KW-1185">Reference proteome</keyword>
<evidence type="ECO:0000313" key="5">
    <source>
        <dbReference type="Proteomes" id="UP001282288"/>
    </source>
</evidence>
<accession>A0AAP6B7L0</accession>
<dbReference type="PROSITE" id="PS50943">
    <property type="entry name" value="HTH_CROC1"/>
    <property type="match status" value="1"/>
</dbReference>